<feature type="transmembrane region" description="Helical" evidence="14">
    <location>
        <begin position="117"/>
        <end position="136"/>
    </location>
</feature>
<dbReference type="SMART" id="SM00387">
    <property type="entry name" value="HATPase_c"/>
    <property type="match status" value="1"/>
</dbReference>
<dbReference type="Proteomes" id="UP001141183">
    <property type="component" value="Unassembled WGS sequence"/>
</dbReference>
<evidence type="ECO:0000313" key="17">
    <source>
        <dbReference type="EMBL" id="MDC4238911.1"/>
    </source>
</evidence>
<dbReference type="GO" id="GO:0000155">
    <property type="term" value="F:phosphorelay sensor kinase activity"/>
    <property type="evidence" value="ECO:0007669"/>
    <property type="project" value="InterPro"/>
</dbReference>
<dbReference type="AlphaFoldDB" id="A0A9X4B0X4"/>
<accession>A0A9X4B0X4</accession>
<dbReference type="SUPFAM" id="SSF158472">
    <property type="entry name" value="HAMP domain-like"/>
    <property type="match status" value="1"/>
</dbReference>
<dbReference type="PROSITE" id="PS50885">
    <property type="entry name" value="HAMP"/>
    <property type="match status" value="1"/>
</dbReference>
<evidence type="ECO:0000256" key="10">
    <source>
        <dbReference type="ARBA" id="ARBA00022840"/>
    </source>
</evidence>
<evidence type="ECO:0000256" key="14">
    <source>
        <dbReference type="SAM" id="Phobius"/>
    </source>
</evidence>
<comment type="catalytic activity">
    <reaction evidence="1">
        <text>ATP + protein L-histidine = ADP + protein N-phospho-L-histidine.</text>
        <dbReference type="EC" id="2.7.13.3"/>
    </reaction>
</comment>
<evidence type="ECO:0000256" key="11">
    <source>
        <dbReference type="ARBA" id="ARBA00022989"/>
    </source>
</evidence>
<dbReference type="InterPro" id="IPR036890">
    <property type="entry name" value="HATPase_C_sf"/>
</dbReference>
<keyword evidence="8" id="KW-0547">Nucleotide-binding</keyword>
<dbReference type="CDD" id="cd00082">
    <property type="entry name" value="HisKA"/>
    <property type="match status" value="1"/>
</dbReference>
<dbReference type="SMART" id="SM00388">
    <property type="entry name" value="HisKA"/>
    <property type="match status" value="1"/>
</dbReference>
<dbReference type="InterPro" id="IPR003660">
    <property type="entry name" value="HAMP_dom"/>
</dbReference>
<dbReference type="GO" id="GO:0005524">
    <property type="term" value="F:ATP binding"/>
    <property type="evidence" value="ECO:0007669"/>
    <property type="project" value="UniProtKB-KW"/>
</dbReference>
<keyword evidence="9 17" id="KW-0418">Kinase</keyword>
<feature type="domain" description="HAMP" evidence="16">
    <location>
        <begin position="141"/>
        <end position="193"/>
    </location>
</feature>
<evidence type="ECO:0000256" key="13">
    <source>
        <dbReference type="ARBA" id="ARBA00023136"/>
    </source>
</evidence>
<keyword evidence="4" id="KW-1003">Cell membrane</keyword>
<dbReference type="SUPFAM" id="SSF47384">
    <property type="entry name" value="Homodimeric domain of signal transducing histidine kinase"/>
    <property type="match status" value="1"/>
</dbReference>
<evidence type="ECO:0000256" key="3">
    <source>
        <dbReference type="ARBA" id="ARBA00012438"/>
    </source>
</evidence>
<protein>
    <recommendedName>
        <fullName evidence="3">histidine kinase</fullName>
        <ecNumber evidence="3">2.7.13.3</ecNumber>
    </recommendedName>
</protein>
<name>A0A9X4B0X4_9CLOT</name>
<dbReference type="CDD" id="cd06225">
    <property type="entry name" value="HAMP"/>
    <property type="match status" value="1"/>
</dbReference>
<evidence type="ECO:0000256" key="7">
    <source>
        <dbReference type="ARBA" id="ARBA00022692"/>
    </source>
</evidence>
<keyword evidence="10" id="KW-0067">ATP-binding</keyword>
<keyword evidence="6" id="KW-0808">Transferase</keyword>
<evidence type="ECO:0000256" key="1">
    <source>
        <dbReference type="ARBA" id="ARBA00000085"/>
    </source>
</evidence>
<dbReference type="RefSeq" id="WP_147568006.1">
    <property type="nucleotide sequence ID" value="NZ_CABKOG010000003.1"/>
</dbReference>
<dbReference type="GO" id="GO:0005886">
    <property type="term" value="C:plasma membrane"/>
    <property type="evidence" value="ECO:0007669"/>
    <property type="project" value="UniProtKB-SubCell"/>
</dbReference>
<keyword evidence="13 14" id="KW-0472">Membrane</keyword>
<gene>
    <name evidence="17" type="ORF">NE398_01845</name>
</gene>
<dbReference type="InterPro" id="IPR036097">
    <property type="entry name" value="HisK_dim/P_sf"/>
</dbReference>
<evidence type="ECO:0000259" key="15">
    <source>
        <dbReference type="PROSITE" id="PS50109"/>
    </source>
</evidence>
<dbReference type="InterPro" id="IPR004358">
    <property type="entry name" value="Sig_transdc_His_kin-like_C"/>
</dbReference>
<dbReference type="EMBL" id="JAMRYU010000001">
    <property type="protein sequence ID" value="MDC4238911.1"/>
    <property type="molecule type" value="Genomic_DNA"/>
</dbReference>
<dbReference type="Pfam" id="PF00672">
    <property type="entry name" value="HAMP"/>
    <property type="match status" value="1"/>
</dbReference>
<organism evidence="17 18">
    <name type="scientific">Clostridium tertium</name>
    <dbReference type="NCBI Taxonomy" id="1559"/>
    <lineage>
        <taxon>Bacteria</taxon>
        <taxon>Bacillati</taxon>
        <taxon>Bacillota</taxon>
        <taxon>Clostridia</taxon>
        <taxon>Eubacteriales</taxon>
        <taxon>Clostridiaceae</taxon>
        <taxon>Clostridium</taxon>
    </lineage>
</organism>
<keyword evidence="11 14" id="KW-1133">Transmembrane helix</keyword>
<comment type="subcellular location">
    <subcellularLocation>
        <location evidence="2">Cell membrane</location>
        <topology evidence="2">Multi-pass membrane protein</topology>
    </subcellularLocation>
</comment>
<evidence type="ECO:0000256" key="9">
    <source>
        <dbReference type="ARBA" id="ARBA00022777"/>
    </source>
</evidence>
<evidence type="ECO:0000313" key="18">
    <source>
        <dbReference type="Proteomes" id="UP001141183"/>
    </source>
</evidence>
<dbReference type="Pfam" id="PF00512">
    <property type="entry name" value="HisKA"/>
    <property type="match status" value="1"/>
</dbReference>
<dbReference type="SMART" id="SM00304">
    <property type="entry name" value="HAMP"/>
    <property type="match status" value="1"/>
</dbReference>
<feature type="domain" description="Histidine kinase" evidence="15">
    <location>
        <begin position="208"/>
        <end position="423"/>
    </location>
</feature>
<comment type="caution">
    <text evidence="17">The sequence shown here is derived from an EMBL/GenBank/DDBJ whole genome shotgun (WGS) entry which is preliminary data.</text>
</comment>
<proteinExistence type="predicted"/>
<evidence type="ECO:0000256" key="8">
    <source>
        <dbReference type="ARBA" id="ARBA00022741"/>
    </source>
</evidence>
<reference evidence="17" key="1">
    <citation type="submission" date="2022-05" db="EMBL/GenBank/DDBJ databases">
        <title>Draft genome sequence of Clostridium tertium strain CP3 isolated from Peru.</title>
        <authorList>
            <person name="Hurtado R."/>
            <person name="Lima L."/>
            <person name="Sousa T."/>
            <person name="Jaiswal A.K."/>
            <person name="Tiwari S."/>
            <person name="Maturrano L."/>
            <person name="Brenig B."/>
            <person name="Azevedo V."/>
        </authorList>
    </citation>
    <scope>NUCLEOTIDE SEQUENCE</scope>
    <source>
        <strain evidence="17">CP3</strain>
    </source>
</reference>
<dbReference type="CDD" id="cd00075">
    <property type="entry name" value="HATPase"/>
    <property type="match status" value="1"/>
</dbReference>
<dbReference type="EC" id="2.7.13.3" evidence="3"/>
<dbReference type="Gene3D" id="6.10.340.10">
    <property type="match status" value="1"/>
</dbReference>
<dbReference type="Gene3D" id="1.10.287.130">
    <property type="match status" value="1"/>
</dbReference>
<keyword evidence="18" id="KW-1185">Reference proteome</keyword>
<evidence type="ECO:0000256" key="4">
    <source>
        <dbReference type="ARBA" id="ARBA00022475"/>
    </source>
</evidence>
<evidence type="ECO:0000256" key="6">
    <source>
        <dbReference type="ARBA" id="ARBA00022679"/>
    </source>
</evidence>
<dbReference type="PANTHER" id="PTHR45528:SF1">
    <property type="entry name" value="SENSOR HISTIDINE KINASE CPXA"/>
    <property type="match status" value="1"/>
</dbReference>
<dbReference type="InterPro" id="IPR003661">
    <property type="entry name" value="HisK_dim/P_dom"/>
</dbReference>
<dbReference type="Gene3D" id="3.30.565.10">
    <property type="entry name" value="Histidine kinase-like ATPase, C-terminal domain"/>
    <property type="match status" value="1"/>
</dbReference>
<dbReference type="InterPro" id="IPR003594">
    <property type="entry name" value="HATPase_dom"/>
</dbReference>
<evidence type="ECO:0000256" key="12">
    <source>
        <dbReference type="ARBA" id="ARBA00023012"/>
    </source>
</evidence>
<dbReference type="FunFam" id="3.30.565.10:FF:000006">
    <property type="entry name" value="Sensor histidine kinase WalK"/>
    <property type="match status" value="1"/>
</dbReference>
<evidence type="ECO:0000256" key="5">
    <source>
        <dbReference type="ARBA" id="ARBA00022553"/>
    </source>
</evidence>
<evidence type="ECO:0000256" key="2">
    <source>
        <dbReference type="ARBA" id="ARBA00004651"/>
    </source>
</evidence>
<dbReference type="PANTHER" id="PTHR45528">
    <property type="entry name" value="SENSOR HISTIDINE KINASE CPXA"/>
    <property type="match status" value="1"/>
</dbReference>
<dbReference type="InterPro" id="IPR050398">
    <property type="entry name" value="HssS/ArlS-like"/>
</dbReference>
<dbReference type="PRINTS" id="PR00344">
    <property type="entry name" value="BCTRLSENSOR"/>
</dbReference>
<dbReference type="SUPFAM" id="SSF55874">
    <property type="entry name" value="ATPase domain of HSP90 chaperone/DNA topoisomerase II/histidine kinase"/>
    <property type="match status" value="1"/>
</dbReference>
<keyword evidence="7 14" id="KW-0812">Transmembrane</keyword>
<dbReference type="Pfam" id="PF02518">
    <property type="entry name" value="HATPase_c"/>
    <property type="match status" value="1"/>
</dbReference>
<sequence length="423" mass="49399">MHLTKEEERLMEEEFFVQNYEDININGILEVGGWIETIENNKVISVIGEKKDNINDYNLLNVINFYEDQLKKEEKFFDLKVYKQDDKLYIVKIPNSEFFLTKQLKIKSLGKRVRETIKYSLVIAVVFMVLALWGGYYKYIKKIREPLNQINLGIEKMSKGNLSVRLDFEGYKEIDSIRDSFNYMVKEIKLVNENKDKLEKSKRDMIRDIAHDIKTPITSIMGYSRALNDGTVQDSEEKRIYLDYIYNKTCRLNYLVNELFIFTKLDSIDYKLNIKQNDICEFLREVVALYYGEIEEAEFNLEIDIPEDPIYYKFDAKELERAICNLIINSLKYNERNTTIFIGLNNNEEDIEIIIGDNGIGIKKEILDKVFEEFVRGDISRESSGGSGLGLAITKKIIELHKGKIILISDEGGGSKFKIILKK</sequence>
<keyword evidence="12" id="KW-0902">Two-component regulatory system</keyword>
<dbReference type="InterPro" id="IPR005467">
    <property type="entry name" value="His_kinase_dom"/>
</dbReference>
<keyword evidence="5" id="KW-0597">Phosphoprotein</keyword>
<dbReference type="PROSITE" id="PS50109">
    <property type="entry name" value="HIS_KIN"/>
    <property type="match status" value="1"/>
</dbReference>
<evidence type="ECO:0000259" key="16">
    <source>
        <dbReference type="PROSITE" id="PS50885"/>
    </source>
</evidence>